<gene>
    <name evidence="2" type="ORF">K461DRAFT_276045</name>
</gene>
<organism evidence="2 3">
    <name type="scientific">Myriangium duriaei CBS 260.36</name>
    <dbReference type="NCBI Taxonomy" id="1168546"/>
    <lineage>
        <taxon>Eukaryota</taxon>
        <taxon>Fungi</taxon>
        <taxon>Dikarya</taxon>
        <taxon>Ascomycota</taxon>
        <taxon>Pezizomycotina</taxon>
        <taxon>Dothideomycetes</taxon>
        <taxon>Dothideomycetidae</taxon>
        <taxon>Myriangiales</taxon>
        <taxon>Myriangiaceae</taxon>
        <taxon>Myriangium</taxon>
    </lineage>
</organism>
<accession>A0A9P4MJ28</accession>
<dbReference type="AlphaFoldDB" id="A0A9P4MJ28"/>
<feature type="compositionally biased region" description="Basic and acidic residues" evidence="1">
    <location>
        <begin position="96"/>
        <end position="121"/>
    </location>
</feature>
<keyword evidence="3" id="KW-1185">Reference proteome</keyword>
<evidence type="ECO:0000256" key="1">
    <source>
        <dbReference type="SAM" id="MobiDB-lite"/>
    </source>
</evidence>
<reference evidence="2" key="1">
    <citation type="journal article" date="2020" name="Stud. Mycol.">
        <title>101 Dothideomycetes genomes: a test case for predicting lifestyles and emergence of pathogens.</title>
        <authorList>
            <person name="Haridas S."/>
            <person name="Albert R."/>
            <person name="Binder M."/>
            <person name="Bloem J."/>
            <person name="Labutti K."/>
            <person name="Salamov A."/>
            <person name="Andreopoulos B."/>
            <person name="Baker S."/>
            <person name="Barry K."/>
            <person name="Bills G."/>
            <person name="Bluhm B."/>
            <person name="Cannon C."/>
            <person name="Castanera R."/>
            <person name="Culley D."/>
            <person name="Daum C."/>
            <person name="Ezra D."/>
            <person name="Gonzalez J."/>
            <person name="Henrissat B."/>
            <person name="Kuo A."/>
            <person name="Liang C."/>
            <person name="Lipzen A."/>
            <person name="Lutzoni F."/>
            <person name="Magnuson J."/>
            <person name="Mondo S."/>
            <person name="Nolan M."/>
            <person name="Ohm R."/>
            <person name="Pangilinan J."/>
            <person name="Park H.-J."/>
            <person name="Ramirez L."/>
            <person name="Alfaro M."/>
            <person name="Sun H."/>
            <person name="Tritt A."/>
            <person name="Yoshinaga Y."/>
            <person name="Zwiers L.-H."/>
            <person name="Turgeon B."/>
            <person name="Goodwin S."/>
            <person name="Spatafora J."/>
            <person name="Crous P."/>
            <person name="Grigoriev I."/>
        </authorList>
    </citation>
    <scope>NUCLEOTIDE SEQUENCE</scope>
    <source>
        <strain evidence="2">CBS 260.36</strain>
    </source>
</reference>
<evidence type="ECO:0000313" key="3">
    <source>
        <dbReference type="Proteomes" id="UP000799439"/>
    </source>
</evidence>
<proteinExistence type="predicted"/>
<evidence type="ECO:0000313" key="2">
    <source>
        <dbReference type="EMBL" id="KAF2154887.1"/>
    </source>
</evidence>
<name>A0A9P4MJ28_9PEZI</name>
<dbReference type="EMBL" id="ML996083">
    <property type="protein sequence ID" value="KAF2154887.1"/>
    <property type="molecule type" value="Genomic_DNA"/>
</dbReference>
<feature type="compositionally biased region" description="Low complexity" evidence="1">
    <location>
        <begin position="41"/>
        <end position="56"/>
    </location>
</feature>
<dbReference type="OrthoDB" id="5416172at2759"/>
<sequence>MDSHQGGDLYDMAKDGTSIPGDAGKQNLIPSKPRPDQIGSDDGATDLAGAATNAADIPRGHRDMGATGEVLTGTGDVLDATVESKRLHYGANDPLSKGHDRYDKHSKQKGSDLDRYAKEGAEIDGVPGDDTIGGTKGRDERRM</sequence>
<comment type="caution">
    <text evidence="2">The sequence shown here is derived from an EMBL/GenBank/DDBJ whole genome shotgun (WGS) entry which is preliminary data.</text>
</comment>
<dbReference type="Proteomes" id="UP000799439">
    <property type="component" value="Unassembled WGS sequence"/>
</dbReference>
<protein>
    <submittedName>
        <fullName evidence="2">Uncharacterized protein</fullName>
    </submittedName>
</protein>
<feature type="region of interest" description="Disordered" evidence="1">
    <location>
        <begin position="1"/>
        <end position="68"/>
    </location>
</feature>
<feature type="region of interest" description="Disordered" evidence="1">
    <location>
        <begin position="88"/>
        <end position="143"/>
    </location>
</feature>